<keyword evidence="7 18" id="KW-0808">Transferase</keyword>
<evidence type="ECO:0000256" key="8">
    <source>
        <dbReference type="ARBA" id="ARBA00022691"/>
    </source>
</evidence>
<evidence type="ECO:0000313" key="22">
    <source>
        <dbReference type="EMBL" id="OOG23602.1"/>
    </source>
</evidence>
<dbReference type="GO" id="GO:0005886">
    <property type="term" value="C:plasma membrane"/>
    <property type="evidence" value="ECO:0007669"/>
    <property type="project" value="UniProtKB-SubCell"/>
</dbReference>
<keyword evidence="3" id="KW-1003">Cell membrane</keyword>
<keyword evidence="11 19" id="KW-1133">Transmembrane helix</keyword>
<dbReference type="FunFam" id="1.20.120.1220:FF:000001">
    <property type="entry name" value="Type 4 prepilin-like proteins leader peptide-processing enzyme"/>
    <property type="match status" value="1"/>
</dbReference>
<keyword evidence="5 18" id="KW-0489">Methyltransferase</keyword>
<evidence type="ECO:0000256" key="11">
    <source>
        <dbReference type="ARBA" id="ARBA00022989"/>
    </source>
</evidence>
<keyword evidence="6 18" id="KW-0645">Protease</keyword>
<feature type="transmembrane region" description="Helical" evidence="19">
    <location>
        <begin position="133"/>
        <end position="151"/>
    </location>
</feature>
<dbReference type="Gene3D" id="1.20.120.1220">
    <property type="match status" value="1"/>
</dbReference>
<keyword evidence="10 18" id="KW-0378">Hydrolase</keyword>
<reference evidence="22 23" key="1">
    <citation type="submission" date="2017-02" db="EMBL/GenBank/DDBJ databases">
        <title>Genomic diversity within the haloalkaliphilic genus Thioalkalivibrio.</title>
        <authorList>
            <person name="Ahn A.-C."/>
            <person name="Meier-Kolthoff J."/>
            <person name="Overmars L."/>
            <person name="Richter M."/>
            <person name="Woyke T."/>
            <person name="Sorokin D.Y."/>
            <person name="Muyzer G."/>
        </authorList>
    </citation>
    <scope>NUCLEOTIDE SEQUENCE [LARGE SCALE GENOMIC DNA]</scope>
    <source>
        <strain evidence="22 23">ALJD</strain>
    </source>
</reference>
<evidence type="ECO:0000256" key="14">
    <source>
        <dbReference type="ARBA" id="ARBA00050401"/>
    </source>
</evidence>
<dbReference type="InterPro" id="IPR050882">
    <property type="entry name" value="Prepilin_peptidase/N-MTase"/>
</dbReference>
<evidence type="ECO:0000256" key="15">
    <source>
        <dbReference type="ARBA" id="ARBA00067082"/>
    </source>
</evidence>
<protein>
    <recommendedName>
        <fullName evidence="16 18">Prepilin leader peptidase/N-methyltransferase</fullName>
        <ecNumber evidence="18">2.1.1.-</ecNumber>
        <ecNumber evidence="15 18">3.4.23.43</ecNumber>
    </recommendedName>
</protein>
<comment type="similarity">
    <text evidence="2 17">Belongs to the peptidase A24 family.</text>
</comment>
<dbReference type="GO" id="GO:0004190">
    <property type="term" value="F:aspartic-type endopeptidase activity"/>
    <property type="evidence" value="ECO:0007669"/>
    <property type="project" value="UniProtKB-EC"/>
</dbReference>
<name>A0A1V3NFH2_9GAMM</name>
<accession>A0A1V3NFH2</accession>
<keyword evidence="9 18" id="KW-0812">Transmembrane</keyword>
<evidence type="ECO:0000256" key="1">
    <source>
        <dbReference type="ARBA" id="ARBA00004429"/>
    </source>
</evidence>
<dbReference type="GO" id="GO:0032259">
    <property type="term" value="P:methylation"/>
    <property type="evidence" value="ECO:0007669"/>
    <property type="project" value="UniProtKB-KW"/>
</dbReference>
<dbReference type="RefSeq" id="WP_077279158.1">
    <property type="nucleotide sequence ID" value="NZ_MVBK01000060.1"/>
</dbReference>
<evidence type="ECO:0000256" key="7">
    <source>
        <dbReference type="ARBA" id="ARBA00022679"/>
    </source>
</evidence>
<dbReference type="PANTHER" id="PTHR30487">
    <property type="entry name" value="TYPE 4 PREPILIN-LIKE PROTEINS LEADER PEPTIDE-PROCESSING ENZYME"/>
    <property type="match status" value="1"/>
</dbReference>
<dbReference type="OrthoDB" id="9789291at2"/>
<evidence type="ECO:0000256" key="10">
    <source>
        <dbReference type="ARBA" id="ARBA00022801"/>
    </source>
</evidence>
<dbReference type="AlphaFoldDB" id="A0A1V3NFH2"/>
<proteinExistence type="inferred from homology"/>
<comment type="function">
    <text evidence="18">Plays an essential role in type IV pili and type II pseudopili formation by proteolytically removing the leader sequence from substrate proteins and subsequently monomethylating the alpha-amino group of the newly exposed N-terminal phenylalanine.</text>
</comment>
<comment type="subcellular location">
    <subcellularLocation>
        <location evidence="1">Cell inner membrane</location>
        <topology evidence="1">Multi-pass membrane protein</topology>
    </subcellularLocation>
    <subcellularLocation>
        <location evidence="18">Cell membrane</location>
        <topology evidence="18">Multi-pass membrane protein</topology>
    </subcellularLocation>
</comment>
<feature type="transmembrane region" description="Helical" evidence="19">
    <location>
        <begin position="264"/>
        <end position="287"/>
    </location>
</feature>
<evidence type="ECO:0000256" key="4">
    <source>
        <dbReference type="ARBA" id="ARBA00022519"/>
    </source>
</evidence>
<evidence type="ECO:0000256" key="18">
    <source>
        <dbReference type="RuleBase" id="RU003794"/>
    </source>
</evidence>
<feature type="domain" description="Prepilin type IV endopeptidase peptidase" evidence="20">
    <location>
        <begin position="139"/>
        <end position="248"/>
    </location>
</feature>
<evidence type="ECO:0000256" key="13">
    <source>
        <dbReference type="ARBA" id="ARBA00023268"/>
    </source>
</evidence>
<evidence type="ECO:0000256" key="6">
    <source>
        <dbReference type="ARBA" id="ARBA00022670"/>
    </source>
</evidence>
<keyword evidence="4" id="KW-0997">Cell inner membrane</keyword>
<dbReference type="Pfam" id="PF01478">
    <property type="entry name" value="Peptidase_A24"/>
    <property type="match status" value="1"/>
</dbReference>
<dbReference type="Pfam" id="PF06750">
    <property type="entry name" value="A24_N_bact"/>
    <property type="match status" value="1"/>
</dbReference>
<feature type="domain" description="Prepilin peptidase A24 N-terminal" evidence="21">
    <location>
        <begin position="18"/>
        <end position="129"/>
    </location>
</feature>
<comment type="catalytic activity">
    <reaction evidence="14 18">
        <text>Typically cleaves a -Gly-|-Phe- bond to release an N-terminal, basic peptide of 5-8 residues from type IV prepilin, and then N-methylates the new N-terminal amino group, the methyl donor being S-adenosyl-L-methionine.</text>
        <dbReference type="EC" id="3.4.23.43"/>
    </reaction>
</comment>
<evidence type="ECO:0000259" key="21">
    <source>
        <dbReference type="Pfam" id="PF06750"/>
    </source>
</evidence>
<evidence type="ECO:0000256" key="19">
    <source>
        <dbReference type="SAM" id="Phobius"/>
    </source>
</evidence>
<sequence>MIELLQTSTPVLLVVTGLFSLLVGSFLNVVIHRLPLMMERQWRLDATEFLSAEGHALPAVEGSGSYNLWTPRSACPECGHRITALENIPILSYLFLRGRCSECGTRIPLRYPLVEAATALLSVAVVWHFGFTWQAGAALLFTWALLALSVIDIRTMLLPDSITLPMLWLGLVLNLAGVFTDTTSSLLGAVTGYASLWILYHGFRLLTGKEGMGFGDFKLFAMIGAWLGWQFLPLVILLASLVGAVVGIALILFQGRDRAQPIPFGPYLAAAGFIALLWGDHIMSLYLG</sequence>
<organism evidence="22 23">
    <name type="scientific">Thioalkalivibrio denitrificans</name>
    <dbReference type="NCBI Taxonomy" id="108003"/>
    <lineage>
        <taxon>Bacteria</taxon>
        <taxon>Pseudomonadati</taxon>
        <taxon>Pseudomonadota</taxon>
        <taxon>Gammaproteobacteria</taxon>
        <taxon>Chromatiales</taxon>
        <taxon>Ectothiorhodospiraceae</taxon>
        <taxon>Thioalkalivibrio</taxon>
    </lineage>
</organism>
<evidence type="ECO:0000256" key="3">
    <source>
        <dbReference type="ARBA" id="ARBA00022475"/>
    </source>
</evidence>
<dbReference type="GO" id="GO:0008168">
    <property type="term" value="F:methyltransferase activity"/>
    <property type="evidence" value="ECO:0007669"/>
    <property type="project" value="UniProtKB-KW"/>
</dbReference>
<dbReference type="EMBL" id="MVBK01000060">
    <property type="protein sequence ID" value="OOG23602.1"/>
    <property type="molecule type" value="Genomic_DNA"/>
</dbReference>
<dbReference type="EC" id="3.4.23.43" evidence="15 18"/>
<feature type="transmembrane region" description="Helical" evidence="19">
    <location>
        <begin position="163"/>
        <end position="180"/>
    </location>
</feature>
<evidence type="ECO:0000256" key="12">
    <source>
        <dbReference type="ARBA" id="ARBA00023136"/>
    </source>
</evidence>
<evidence type="ECO:0000256" key="9">
    <source>
        <dbReference type="ARBA" id="ARBA00022692"/>
    </source>
</evidence>
<dbReference type="PRINTS" id="PR00864">
    <property type="entry name" value="PREPILNPTASE"/>
</dbReference>
<dbReference type="InterPro" id="IPR010627">
    <property type="entry name" value="Prepilin_pept_A24_N"/>
</dbReference>
<keyword evidence="8" id="KW-0949">S-adenosyl-L-methionine</keyword>
<feature type="transmembrane region" description="Helical" evidence="19">
    <location>
        <begin position="219"/>
        <end position="252"/>
    </location>
</feature>
<keyword evidence="23" id="KW-1185">Reference proteome</keyword>
<evidence type="ECO:0000259" key="20">
    <source>
        <dbReference type="Pfam" id="PF01478"/>
    </source>
</evidence>
<feature type="transmembrane region" description="Helical" evidence="19">
    <location>
        <begin position="186"/>
        <end position="207"/>
    </location>
</feature>
<feature type="transmembrane region" description="Helical" evidence="19">
    <location>
        <begin position="12"/>
        <end position="31"/>
    </location>
</feature>
<dbReference type="GO" id="GO:0006465">
    <property type="term" value="P:signal peptide processing"/>
    <property type="evidence" value="ECO:0007669"/>
    <property type="project" value="TreeGrafter"/>
</dbReference>
<evidence type="ECO:0000256" key="5">
    <source>
        <dbReference type="ARBA" id="ARBA00022603"/>
    </source>
</evidence>
<evidence type="ECO:0000256" key="16">
    <source>
        <dbReference type="ARBA" id="ARBA00071870"/>
    </source>
</evidence>
<dbReference type="Proteomes" id="UP000189462">
    <property type="component" value="Unassembled WGS sequence"/>
</dbReference>
<comment type="caution">
    <text evidence="22">The sequence shown here is derived from an EMBL/GenBank/DDBJ whole genome shotgun (WGS) entry which is preliminary data.</text>
</comment>
<dbReference type="EC" id="2.1.1.-" evidence="18"/>
<dbReference type="STRING" id="108003.B1C78_10770"/>
<dbReference type="PANTHER" id="PTHR30487:SF0">
    <property type="entry name" value="PREPILIN LEADER PEPTIDASE_N-METHYLTRANSFERASE-RELATED"/>
    <property type="match status" value="1"/>
</dbReference>
<dbReference type="InterPro" id="IPR000045">
    <property type="entry name" value="Prepilin_IV_endopep_pep"/>
</dbReference>
<evidence type="ECO:0000256" key="2">
    <source>
        <dbReference type="ARBA" id="ARBA00005801"/>
    </source>
</evidence>
<dbReference type="InterPro" id="IPR014032">
    <property type="entry name" value="Peptidase_A24A_bac"/>
</dbReference>
<evidence type="ECO:0000313" key="23">
    <source>
        <dbReference type="Proteomes" id="UP000189462"/>
    </source>
</evidence>
<evidence type="ECO:0000256" key="17">
    <source>
        <dbReference type="RuleBase" id="RU003793"/>
    </source>
</evidence>
<keyword evidence="12 19" id="KW-0472">Membrane</keyword>
<gene>
    <name evidence="22" type="ORF">B1C78_10770</name>
</gene>
<keyword evidence="13 18" id="KW-0511">Multifunctional enzyme</keyword>